<gene>
    <name evidence="1" type="ORF">GCU69_07945</name>
</gene>
<comment type="caution">
    <text evidence="1">The sequence shown here is derived from an EMBL/GenBank/DDBJ whole genome shotgun (WGS) entry which is preliminary data.</text>
</comment>
<organism evidence="1 2">
    <name type="scientific">Streptomyces lycii</name>
    <dbReference type="NCBI Taxonomy" id="2654337"/>
    <lineage>
        <taxon>Bacteria</taxon>
        <taxon>Bacillati</taxon>
        <taxon>Actinomycetota</taxon>
        <taxon>Actinomycetes</taxon>
        <taxon>Kitasatosporales</taxon>
        <taxon>Streptomycetaceae</taxon>
        <taxon>Streptomyces</taxon>
    </lineage>
</organism>
<evidence type="ECO:0008006" key="3">
    <source>
        <dbReference type="Google" id="ProtNLM"/>
    </source>
</evidence>
<reference evidence="1 2" key="1">
    <citation type="submission" date="2019-10" db="EMBL/GenBank/DDBJ databases">
        <title>Streptomyces tenebrisbrunneis sp.nov., an endogenous actinomycete isolated from of Lycium ruthenicum.</title>
        <authorList>
            <person name="Ma L."/>
        </authorList>
    </citation>
    <scope>NUCLEOTIDE SEQUENCE [LARGE SCALE GENOMIC DNA]</scope>
    <source>
        <strain evidence="1 2">TRM 66187</strain>
    </source>
</reference>
<keyword evidence="2" id="KW-1185">Reference proteome</keyword>
<dbReference type="Proteomes" id="UP000621266">
    <property type="component" value="Unassembled WGS sequence"/>
</dbReference>
<proteinExistence type="predicted"/>
<dbReference type="RefSeq" id="WP_098751075.1">
    <property type="nucleotide sequence ID" value="NZ_WHPN01000191.1"/>
</dbReference>
<dbReference type="SUPFAM" id="SSF48498">
    <property type="entry name" value="Tetracyclin repressor-like, C-terminal domain"/>
    <property type="match status" value="1"/>
</dbReference>
<name>A0ABQ7FLY2_9ACTN</name>
<dbReference type="InterPro" id="IPR036271">
    <property type="entry name" value="Tet_transcr_reg_TetR-rel_C_sf"/>
</dbReference>
<dbReference type="EMBL" id="WHPN01000191">
    <property type="protein sequence ID" value="KAF4409638.1"/>
    <property type="molecule type" value="Genomic_DNA"/>
</dbReference>
<accession>A0ABQ7FLY2</accession>
<evidence type="ECO:0000313" key="1">
    <source>
        <dbReference type="EMBL" id="KAF4409638.1"/>
    </source>
</evidence>
<protein>
    <recommendedName>
        <fullName evidence="3">MftR C-terminal domain-containing protein</fullName>
    </recommendedName>
</protein>
<sequence>MAAVTRNPGAAAVSVAAQRRHEERIAALLEGACRRLHIRPALPPEQVVVVLGALGGSLGLRAAADPATDVAALAAGVMTVMFPEPED</sequence>
<dbReference type="Gene3D" id="1.10.357.10">
    <property type="entry name" value="Tetracycline Repressor, domain 2"/>
    <property type="match status" value="1"/>
</dbReference>
<evidence type="ECO:0000313" key="2">
    <source>
        <dbReference type="Proteomes" id="UP000621266"/>
    </source>
</evidence>